<evidence type="ECO:0000259" key="7">
    <source>
        <dbReference type="Pfam" id="PF00361"/>
    </source>
</evidence>
<feature type="transmembrane region" description="Helical" evidence="6">
    <location>
        <begin position="454"/>
        <end position="474"/>
    </location>
</feature>
<keyword evidence="3 6" id="KW-1133">Transmembrane helix</keyword>
<evidence type="ECO:0000313" key="8">
    <source>
        <dbReference type="EMBL" id="PJE95291.1"/>
    </source>
</evidence>
<feature type="transmembrane region" description="Helical" evidence="6">
    <location>
        <begin position="307"/>
        <end position="329"/>
    </location>
</feature>
<feature type="transmembrane region" description="Helical" evidence="6">
    <location>
        <begin position="6"/>
        <end position="24"/>
    </location>
</feature>
<feature type="transmembrane region" description="Helical" evidence="6">
    <location>
        <begin position="117"/>
        <end position="144"/>
    </location>
</feature>
<feature type="transmembrane region" description="Helical" evidence="6">
    <location>
        <begin position="86"/>
        <end position="110"/>
    </location>
</feature>
<dbReference type="EMBL" id="PGGW01000066">
    <property type="protein sequence ID" value="PJE95291.1"/>
    <property type="molecule type" value="Genomic_DNA"/>
</dbReference>
<dbReference type="PANTHER" id="PTHR42829">
    <property type="entry name" value="NADH-UBIQUINONE OXIDOREDUCTASE CHAIN 5"/>
    <property type="match status" value="1"/>
</dbReference>
<dbReference type="PRINTS" id="PR01434">
    <property type="entry name" value="NADHDHGNASE5"/>
</dbReference>
<evidence type="ECO:0000256" key="2">
    <source>
        <dbReference type="ARBA" id="ARBA00022692"/>
    </source>
</evidence>
<dbReference type="GO" id="GO:0003954">
    <property type="term" value="F:NADH dehydrogenase activity"/>
    <property type="evidence" value="ECO:0007669"/>
    <property type="project" value="TreeGrafter"/>
</dbReference>
<accession>A0A2M8LTK5</accession>
<evidence type="ECO:0000256" key="4">
    <source>
        <dbReference type="ARBA" id="ARBA00023136"/>
    </source>
</evidence>
<feature type="transmembrane region" description="Helical" evidence="6">
    <location>
        <begin position="45"/>
        <end position="66"/>
    </location>
</feature>
<feature type="transmembrane region" description="Helical" evidence="6">
    <location>
        <begin position="376"/>
        <end position="396"/>
    </location>
</feature>
<dbReference type="GO" id="GO:0042773">
    <property type="term" value="P:ATP synthesis coupled electron transport"/>
    <property type="evidence" value="ECO:0007669"/>
    <property type="project" value="InterPro"/>
</dbReference>
<dbReference type="Proteomes" id="UP000230407">
    <property type="component" value="Unassembled WGS sequence"/>
</dbReference>
<dbReference type="GO" id="GO:0008137">
    <property type="term" value="F:NADH dehydrogenase (ubiquinone) activity"/>
    <property type="evidence" value="ECO:0007669"/>
    <property type="project" value="InterPro"/>
</dbReference>
<feature type="domain" description="NADH:quinone oxidoreductase/Mrp antiporter transmembrane" evidence="7">
    <location>
        <begin position="134"/>
        <end position="417"/>
    </location>
</feature>
<keyword evidence="9" id="KW-1185">Reference proteome</keyword>
<dbReference type="InterPro" id="IPR001750">
    <property type="entry name" value="ND/Mrp_TM"/>
</dbReference>
<comment type="caution">
    <text evidence="8">The sequence shown here is derived from an EMBL/GenBank/DDBJ whole genome shotgun (WGS) entry which is preliminary data.</text>
</comment>
<evidence type="ECO:0000256" key="5">
    <source>
        <dbReference type="RuleBase" id="RU000320"/>
    </source>
</evidence>
<dbReference type="GO" id="GO:0016020">
    <property type="term" value="C:membrane"/>
    <property type="evidence" value="ECO:0007669"/>
    <property type="project" value="UniProtKB-SubCell"/>
</dbReference>
<dbReference type="RefSeq" id="WP_100203934.1">
    <property type="nucleotide sequence ID" value="NZ_PGGW01000066.1"/>
</dbReference>
<dbReference type="InterPro" id="IPR003945">
    <property type="entry name" value="NU5C-like"/>
</dbReference>
<comment type="subcellular location">
    <subcellularLocation>
        <location evidence="1">Endomembrane system</location>
        <topology evidence="1">Multi-pass membrane protein</topology>
    </subcellularLocation>
    <subcellularLocation>
        <location evidence="5">Membrane</location>
        <topology evidence="5">Multi-pass membrane protein</topology>
    </subcellularLocation>
</comment>
<evidence type="ECO:0000313" key="9">
    <source>
        <dbReference type="Proteomes" id="UP000230407"/>
    </source>
</evidence>
<dbReference type="GO" id="GO:0012505">
    <property type="term" value="C:endomembrane system"/>
    <property type="evidence" value="ECO:0007669"/>
    <property type="project" value="UniProtKB-SubCell"/>
</dbReference>
<evidence type="ECO:0000256" key="6">
    <source>
        <dbReference type="SAM" id="Phobius"/>
    </source>
</evidence>
<dbReference type="AlphaFoldDB" id="A0A2M8LTK5"/>
<feature type="transmembrane region" description="Helical" evidence="6">
    <location>
        <begin position="275"/>
        <end position="300"/>
    </location>
</feature>
<evidence type="ECO:0000256" key="1">
    <source>
        <dbReference type="ARBA" id="ARBA00004127"/>
    </source>
</evidence>
<dbReference type="GO" id="GO:0015990">
    <property type="term" value="P:electron transport coupled proton transport"/>
    <property type="evidence" value="ECO:0007669"/>
    <property type="project" value="TreeGrafter"/>
</dbReference>
<dbReference type="Gene3D" id="1.20.5.2700">
    <property type="match status" value="2"/>
</dbReference>
<protein>
    <recommendedName>
        <fullName evidence="7">NADH:quinone oxidoreductase/Mrp antiporter transmembrane domain-containing protein</fullName>
    </recommendedName>
</protein>
<feature type="transmembrane region" description="Helical" evidence="6">
    <location>
        <begin position="494"/>
        <end position="516"/>
    </location>
</feature>
<reference evidence="8 9" key="1">
    <citation type="submission" date="2017-11" db="EMBL/GenBank/DDBJ databases">
        <title>Streptomyces carmine sp. nov., a novel actinomycete isolated from Sophora alopecuroides in Xinjiang, China.</title>
        <authorList>
            <person name="Wang Y."/>
            <person name="Luo X."/>
            <person name="Wan C."/>
            <person name="Zhang L."/>
        </authorList>
    </citation>
    <scope>NUCLEOTIDE SEQUENCE [LARGE SCALE GENOMIC DNA]</scope>
    <source>
        <strain evidence="8 9">TRM SA0054</strain>
    </source>
</reference>
<keyword evidence="2 5" id="KW-0812">Transmembrane</keyword>
<sequence length="632" mass="62944">MSTASALLWAVILLPAATGGAMALSGGGRHTAGTYDRPGGAGRTAPAVAVAVAAATLALAVAAAAVRPTARTGFVAGGPLELAVDGLSAVVVVTVAAAGLLVLVFAAAAIRTERPRFFGLMLLFTAAVLVTATATTLTALLLAWEVMGAASYALIAFHWRENAPVAAGTTAFLTTRAGDLGLYLAAGAALAGTTAGTGAERLALDTLADLTGPWLHLAAAGVLLAAFGKAAQLPFSFWLSKAMLGPSPVSALLHSAAMVAMGGYLLLRLRPLLESAGWAAGAAAWGGALTALALGAVALAQRELKQLLAASTSAQLGFVVLAAGAGSVAGGTAHLVAHAAVKSLLFLAAGAWLAALGTDGLRELRGAGRRDRAVGLPFAVGVLALAGVPPLSLWATKDEILAAADSPALYGVVLAAAVLASLYAGKAIGLLLGPGPEPSAEAGEKRRERTAGPLRTVPLAVLAVGAAALGALALPPLAHEVKEAAGATGEPSAGAATMLTTAALALAATATAAALAPRLPEPAWARAWLYLEAAAHTVAVRPALAVAHALARFDDAVLDRAVTGAAAAVRRLASWTETADRSGVDRAVRGVAAGARRLGEWARRPQTGQLHQYYAQALVLLAAAVVLLLLLR</sequence>
<feature type="transmembrane region" description="Helical" evidence="6">
    <location>
        <begin position="408"/>
        <end position="433"/>
    </location>
</feature>
<name>A0A2M8LTK5_9ACTN</name>
<keyword evidence="4 6" id="KW-0472">Membrane</keyword>
<dbReference type="Pfam" id="PF00361">
    <property type="entry name" value="Proton_antipo_M"/>
    <property type="match status" value="1"/>
</dbReference>
<organism evidence="8 9">
    <name type="scientific">Streptomyces carminius</name>
    <dbReference type="NCBI Taxonomy" id="2665496"/>
    <lineage>
        <taxon>Bacteria</taxon>
        <taxon>Bacillati</taxon>
        <taxon>Actinomycetota</taxon>
        <taxon>Actinomycetes</taxon>
        <taxon>Kitasatosporales</taxon>
        <taxon>Streptomycetaceae</taxon>
        <taxon>Streptomyces</taxon>
    </lineage>
</organism>
<proteinExistence type="predicted"/>
<feature type="transmembrane region" description="Helical" evidence="6">
    <location>
        <begin position="335"/>
        <end position="355"/>
    </location>
</feature>
<feature type="transmembrane region" description="Helical" evidence="6">
    <location>
        <begin position="251"/>
        <end position="269"/>
    </location>
</feature>
<feature type="transmembrane region" description="Helical" evidence="6">
    <location>
        <begin position="613"/>
        <end position="631"/>
    </location>
</feature>
<feature type="transmembrane region" description="Helical" evidence="6">
    <location>
        <begin position="214"/>
        <end position="239"/>
    </location>
</feature>
<evidence type="ECO:0000256" key="3">
    <source>
        <dbReference type="ARBA" id="ARBA00022989"/>
    </source>
</evidence>
<gene>
    <name evidence="8" type="ORF">CUT44_23575</name>
</gene>
<dbReference type="PANTHER" id="PTHR42829:SF2">
    <property type="entry name" value="NADH-UBIQUINONE OXIDOREDUCTASE CHAIN 5"/>
    <property type="match status" value="1"/>
</dbReference>